<dbReference type="EMBL" id="SOAW01000001">
    <property type="protein sequence ID" value="TDT34099.1"/>
    <property type="molecule type" value="Genomic_DNA"/>
</dbReference>
<dbReference type="InterPro" id="IPR010428">
    <property type="entry name" value="Zincin_1"/>
</dbReference>
<sequence>MRRDRHERGLRGPLAAPNPLTAQPVTPRQPPGRTAFFDDVVAASLRLIRRNCPQALAGVEIGVVDVPEITAAWTDPEPPVAAAVEATVTTRAKVVLYRRPLEHRSASRADLRVLVHRALVEQLSALTTISVREIDPELDED</sequence>
<proteinExistence type="predicted"/>
<dbReference type="SUPFAM" id="SSF55486">
    <property type="entry name" value="Metalloproteases ('zincins'), catalytic domain"/>
    <property type="match status" value="1"/>
</dbReference>
<dbReference type="InterPro" id="IPR038555">
    <property type="entry name" value="Zincin_1_sf"/>
</dbReference>
<comment type="caution">
    <text evidence="2">The sequence shown here is derived from an EMBL/GenBank/DDBJ whole genome shotgun (WGS) entry which is preliminary data.</text>
</comment>
<accession>A0A4R7JCC4</accession>
<feature type="region of interest" description="Disordered" evidence="1">
    <location>
        <begin position="1"/>
        <end position="32"/>
    </location>
</feature>
<dbReference type="AlphaFoldDB" id="A0A4R7JCC4"/>
<evidence type="ECO:0000313" key="2">
    <source>
        <dbReference type="EMBL" id="TDT34099.1"/>
    </source>
</evidence>
<protein>
    <submittedName>
        <fullName evidence="2">Zinicin-like metallopeptidase</fullName>
    </submittedName>
</protein>
<evidence type="ECO:0000313" key="3">
    <source>
        <dbReference type="Proteomes" id="UP000295371"/>
    </source>
</evidence>
<gene>
    <name evidence="2" type="ORF">CLV29_1751</name>
</gene>
<dbReference type="OrthoDB" id="4966605at2"/>
<organism evidence="2 3">
    <name type="scientific">Naumannella halotolerans</name>
    <dbReference type="NCBI Taxonomy" id="993414"/>
    <lineage>
        <taxon>Bacteria</taxon>
        <taxon>Bacillati</taxon>
        <taxon>Actinomycetota</taxon>
        <taxon>Actinomycetes</taxon>
        <taxon>Propionibacteriales</taxon>
        <taxon>Propionibacteriaceae</taxon>
        <taxon>Naumannella</taxon>
    </lineage>
</organism>
<evidence type="ECO:0000256" key="1">
    <source>
        <dbReference type="SAM" id="MobiDB-lite"/>
    </source>
</evidence>
<dbReference type="RefSeq" id="WP_133754520.1">
    <property type="nucleotide sequence ID" value="NZ_SOAW01000001.1"/>
</dbReference>
<reference evidence="2 3" key="1">
    <citation type="submission" date="2019-03" db="EMBL/GenBank/DDBJ databases">
        <title>Genomic Encyclopedia of Archaeal and Bacterial Type Strains, Phase II (KMG-II): from individual species to whole genera.</title>
        <authorList>
            <person name="Goeker M."/>
        </authorList>
    </citation>
    <scope>NUCLEOTIDE SEQUENCE [LARGE SCALE GENOMIC DNA]</scope>
    <source>
        <strain evidence="2 3">DSM 24323</strain>
    </source>
</reference>
<dbReference type="CDD" id="cd12954">
    <property type="entry name" value="MMP_TTHA0227_like_1"/>
    <property type="match status" value="1"/>
</dbReference>
<keyword evidence="3" id="KW-1185">Reference proteome</keyword>
<name>A0A4R7JCC4_9ACTN</name>
<dbReference type="Gene3D" id="3.30.2010.20">
    <property type="match status" value="1"/>
</dbReference>
<feature type="compositionally biased region" description="Basic and acidic residues" evidence="1">
    <location>
        <begin position="1"/>
        <end position="10"/>
    </location>
</feature>
<dbReference type="Proteomes" id="UP000295371">
    <property type="component" value="Unassembled WGS sequence"/>
</dbReference>
<dbReference type="Pfam" id="PF06262">
    <property type="entry name" value="Zincin_1"/>
    <property type="match status" value="1"/>
</dbReference>